<reference evidence="8" key="1">
    <citation type="submission" date="2023-03" db="EMBL/GenBank/DDBJ databases">
        <title>Actinorhabdospora filicis NBRC 111898.</title>
        <authorList>
            <person name="Ichikawa N."/>
            <person name="Sato H."/>
            <person name="Tonouchi N."/>
        </authorList>
    </citation>
    <scope>NUCLEOTIDE SEQUENCE</scope>
    <source>
        <strain evidence="8">NBRC 111898</strain>
    </source>
</reference>
<dbReference type="PROSITE" id="PS01124">
    <property type="entry name" value="HTH_ARAC_FAMILY_2"/>
    <property type="match status" value="1"/>
</dbReference>
<name>A0A9W6SHD6_9ACTN</name>
<dbReference type="EMBL" id="BSTX01000001">
    <property type="protein sequence ID" value="GLZ75496.1"/>
    <property type="molecule type" value="Genomic_DNA"/>
</dbReference>
<organism evidence="8 9">
    <name type="scientific">Actinorhabdospora filicis</name>
    <dbReference type="NCBI Taxonomy" id="1785913"/>
    <lineage>
        <taxon>Bacteria</taxon>
        <taxon>Bacillati</taxon>
        <taxon>Actinomycetota</taxon>
        <taxon>Actinomycetes</taxon>
        <taxon>Micromonosporales</taxon>
        <taxon>Micromonosporaceae</taxon>
        <taxon>Actinorhabdospora</taxon>
    </lineage>
</organism>
<dbReference type="SUPFAM" id="SSF51182">
    <property type="entry name" value="RmlC-like cupins"/>
    <property type="match status" value="1"/>
</dbReference>
<dbReference type="InterPro" id="IPR018060">
    <property type="entry name" value="HTH_AraC"/>
</dbReference>
<dbReference type="CDD" id="cd06124">
    <property type="entry name" value="cupin_NimR-like_N"/>
    <property type="match status" value="1"/>
</dbReference>
<dbReference type="InterPro" id="IPR009057">
    <property type="entry name" value="Homeodomain-like_sf"/>
</dbReference>
<dbReference type="Gene3D" id="1.10.10.60">
    <property type="entry name" value="Homeodomain-like"/>
    <property type="match status" value="1"/>
</dbReference>
<dbReference type="AlphaFoldDB" id="A0A9W6SHD6"/>
<protein>
    <recommendedName>
        <fullName evidence="5">HTH-type transcriptional regulator RipA</fullName>
    </recommendedName>
    <alternativeName>
        <fullName evidence="6">Repressor of iron proteins A</fullName>
    </alternativeName>
</protein>
<dbReference type="PROSITE" id="PS00041">
    <property type="entry name" value="HTH_ARAC_FAMILY_1"/>
    <property type="match status" value="1"/>
</dbReference>
<evidence type="ECO:0000256" key="6">
    <source>
        <dbReference type="ARBA" id="ARBA00079449"/>
    </source>
</evidence>
<dbReference type="RefSeq" id="WP_285660733.1">
    <property type="nucleotide sequence ID" value="NZ_BSTX01000001.1"/>
</dbReference>
<dbReference type="Pfam" id="PF02311">
    <property type="entry name" value="AraC_binding"/>
    <property type="match status" value="1"/>
</dbReference>
<keyword evidence="3" id="KW-0238">DNA-binding</keyword>
<sequence>MSISGHEAPPAAITVLHEERRGTTSFGTHSHADRHQVFWSPEGALVIEAEDRDWVLPPSLALWVPAGVPHAARSSTDVWHWIYIDADRSAVGWTSPTVLAATPLMRELIGYLRAPGLTAPARHHAEAVLFDLMVPLEHTRIDLPMPGDPRARTVAEEVLRDPGRPHRLGDWAARLHVSDRTLTRAFVDQTGLTYTRWRAQARLRAALELLARGVAVGSVARRVGYATPSAFVEAFQRATGQTPGTYFKR</sequence>
<keyword evidence="9" id="KW-1185">Reference proteome</keyword>
<dbReference type="InterPro" id="IPR018062">
    <property type="entry name" value="HTH_AraC-typ_CS"/>
</dbReference>
<feature type="domain" description="HTH araC/xylS-type" evidence="7">
    <location>
        <begin position="152"/>
        <end position="249"/>
    </location>
</feature>
<dbReference type="SMART" id="SM00342">
    <property type="entry name" value="HTH_ARAC"/>
    <property type="match status" value="1"/>
</dbReference>
<dbReference type="InterPro" id="IPR003313">
    <property type="entry name" value="AraC-bd"/>
</dbReference>
<dbReference type="PANTHER" id="PTHR11019:SF199">
    <property type="entry name" value="HTH-TYPE TRANSCRIPTIONAL REGULATOR NIMR"/>
    <property type="match status" value="1"/>
</dbReference>
<dbReference type="SUPFAM" id="SSF46689">
    <property type="entry name" value="Homeodomain-like"/>
    <property type="match status" value="1"/>
</dbReference>
<evidence type="ECO:0000256" key="5">
    <source>
        <dbReference type="ARBA" id="ARBA00074140"/>
    </source>
</evidence>
<dbReference type="GO" id="GO:0043565">
    <property type="term" value="F:sequence-specific DNA binding"/>
    <property type="evidence" value="ECO:0007669"/>
    <property type="project" value="InterPro"/>
</dbReference>
<dbReference type="PANTHER" id="PTHR11019">
    <property type="entry name" value="HTH-TYPE TRANSCRIPTIONAL REGULATOR NIMR"/>
    <property type="match status" value="1"/>
</dbReference>
<keyword evidence="2" id="KW-0805">Transcription regulation</keyword>
<keyword evidence="4" id="KW-0804">Transcription</keyword>
<evidence type="ECO:0000256" key="3">
    <source>
        <dbReference type="ARBA" id="ARBA00023125"/>
    </source>
</evidence>
<gene>
    <name evidence="8" type="ORF">Afil01_03030</name>
</gene>
<dbReference type="InterPro" id="IPR011051">
    <property type="entry name" value="RmlC_Cupin_sf"/>
</dbReference>
<evidence type="ECO:0000313" key="9">
    <source>
        <dbReference type="Proteomes" id="UP001165079"/>
    </source>
</evidence>
<comment type="caution">
    <text evidence="8">The sequence shown here is derived from an EMBL/GenBank/DDBJ whole genome shotgun (WGS) entry which is preliminary data.</text>
</comment>
<proteinExistence type="predicted"/>
<dbReference type="GO" id="GO:0003700">
    <property type="term" value="F:DNA-binding transcription factor activity"/>
    <property type="evidence" value="ECO:0007669"/>
    <property type="project" value="InterPro"/>
</dbReference>
<dbReference type="Pfam" id="PF12833">
    <property type="entry name" value="HTH_18"/>
    <property type="match status" value="1"/>
</dbReference>
<dbReference type="InterPro" id="IPR014710">
    <property type="entry name" value="RmlC-like_jellyroll"/>
</dbReference>
<evidence type="ECO:0000256" key="4">
    <source>
        <dbReference type="ARBA" id="ARBA00023163"/>
    </source>
</evidence>
<evidence type="ECO:0000259" key="7">
    <source>
        <dbReference type="PROSITE" id="PS01124"/>
    </source>
</evidence>
<keyword evidence="1" id="KW-0678">Repressor</keyword>
<evidence type="ECO:0000256" key="2">
    <source>
        <dbReference type="ARBA" id="ARBA00023015"/>
    </source>
</evidence>
<dbReference type="Proteomes" id="UP001165079">
    <property type="component" value="Unassembled WGS sequence"/>
</dbReference>
<accession>A0A9W6SHD6</accession>
<evidence type="ECO:0000256" key="1">
    <source>
        <dbReference type="ARBA" id="ARBA00022491"/>
    </source>
</evidence>
<evidence type="ECO:0000313" key="8">
    <source>
        <dbReference type="EMBL" id="GLZ75496.1"/>
    </source>
</evidence>
<dbReference type="FunFam" id="1.10.10.60:FF:000132">
    <property type="entry name" value="AraC family transcriptional regulator"/>
    <property type="match status" value="1"/>
</dbReference>
<dbReference type="Gene3D" id="2.60.120.10">
    <property type="entry name" value="Jelly Rolls"/>
    <property type="match status" value="1"/>
</dbReference>